<dbReference type="Proteomes" id="UP000019149">
    <property type="component" value="Unassembled WGS sequence"/>
</dbReference>
<protein>
    <submittedName>
        <fullName evidence="3">TATA element modulatory factor</fullName>
    </submittedName>
</protein>
<dbReference type="GeneID" id="36336869"/>
<dbReference type="AlphaFoldDB" id="W6UTQ3"/>
<proteinExistence type="predicted"/>
<dbReference type="InterPro" id="IPR052602">
    <property type="entry name" value="Growth_transcription_reg"/>
</dbReference>
<dbReference type="KEGG" id="egl:EGR_01154"/>
<feature type="region of interest" description="Disordered" evidence="2">
    <location>
        <begin position="327"/>
        <end position="348"/>
    </location>
</feature>
<feature type="compositionally biased region" description="Pro residues" evidence="2">
    <location>
        <begin position="460"/>
        <end position="469"/>
    </location>
</feature>
<name>W6UTQ3_ECHGR</name>
<feature type="coiled-coil region" evidence="1">
    <location>
        <begin position="352"/>
        <end position="400"/>
    </location>
</feature>
<organism evidence="3 4">
    <name type="scientific">Echinococcus granulosus</name>
    <name type="common">Hydatid tapeworm</name>
    <dbReference type="NCBI Taxonomy" id="6210"/>
    <lineage>
        <taxon>Eukaryota</taxon>
        <taxon>Metazoa</taxon>
        <taxon>Spiralia</taxon>
        <taxon>Lophotrochozoa</taxon>
        <taxon>Platyhelminthes</taxon>
        <taxon>Cestoda</taxon>
        <taxon>Eucestoda</taxon>
        <taxon>Cyclophyllidea</taxon>
        <taxon>Taeniidae</taxon>
        <taxon>Echinococcus</taxon>
        <taxon>Echinococcus granulosus group</taxon>
    </lineage>
</organism>
<dbReference type="PANTHER" id="PTHR46515">
    <property type="entry name" value="TATA ELEMENT MODULATORY FACTOR TMF1"/>
    <property type="match status" value="1"/>
</dbReference>
<comment type="caution">
    <text evidence="3">The sequence shown here is derived from an EMBL/GenBank/DDBJ whole genome shotgun (WGS) entry which is preliminary data.</text>
</comment>
<dbReference type="CTD" id="36336869"/>
<feature type="region of interest" description="Disordered" evidence="2">
    <location>
        <begin position="487"/>
        <end position="517"/>
    </location>
</feature>
<feature type="coiled-coil region" evidence="1">
    <location>
        <begin position="30"/>
        <end position="57"/>
    </location>
</feature>
<dbReference type="RefSeq" id="XP_024355222.1">
    <property type="nucleotide sequence ID" value="XM_024490403.1"/>
</dbReference>
<evidence type="ECO:0000313" key="3">
    <source>
        <dbReference type="EMBL" id="EUB64026.1"/>
    </source>
</evidence>
<feature type="region of interest" description="Disordered" evidence="2">
    <location>
        <begin position="440"/>
        <end position="475"/>
    </location>
</feature>
<evidence type="ECO:0000256" key="1">
    <source>
        <dbReference type="SAM" id="Coils"/>
    </source>
</evidence>
<keyword evidence="1" id="KW-0175">Coiled coil</keyword>
<reference evidence="3 4" key="1">
    <citation type="journal article" date="2013" name="Nat. Genet.">
        <title>The genome of the hydatid tapeworm Echinococcus granulosus.</title>
        <authorList>
            <person name="Zheng H."/>
            <person name="Zhang W."/>
            <person name="Zhang L."/>
            <person name="Zhang Z."/>
            <person name="Li J."/>
            <person name="Lu G."/>
            <person name="Zhu Y."/>
            <person name="Wang Y."/>
            <person name="Huang Y."/>
            <person name="Liu J."/>
            <person name="Kang H."/>
            <person name="Chen J."/>
            <person name="Wang L."/>
            <person name="Chen A."/>
            <person name="Yu S."/>
            <person name="Gao Z."/>
            <person name="Jin L."/>
            <person name="Gu W."/>
            <person name="Wang Z."/>
            <person name="Zhao L."/>
            <person name="Shi B."/>
            <person name="Wen H."/>
            <person name="Lin R."/>
            <person name="Jones M.K."/>
            <person name="Brejova B."/>
            <person name="Vinar T."/>
            <person name="Zhao G."/>
            <person name="McManus D.P."/>
            <person name="Chen Z."/>
            <person name="Zhou Y."/>
            <person name="Wang S."/>
        </authorList>
    </citation>
    <scope>NUCLEOTIDE SEQUENCE [LARGE SCALE GENOMIC DNA]</scope>
</reference>
<dbReference type="OMA" id="KSTHEAN"/>
<sequence>MYQIGALACSKLEEAGLPHDFSAADLQSLTDEFTERLATTERKLQAVARERDQLRAQLFTVNASSEQTVKRAYGEQEKALRARCARLESSLTDKETQLADLLAEGNRMAQEQLKTNNLVKTQRSKMKTLELEKEKIRHNELDSSKAKGEALDRARLELESKLSDSAVDLATAQRALLDARTRTEAIRDVEEEQQSLRDEVSTLRTQLEEMRITAVRQKLDAEQRLQRSRQEVNHYREQLAESEARFESLGEAATSVAKPLLRQIQSLQAKLAEQANASEGTEQSLLALVADLKKRLEVAERAERLFQERLDGAETAADALRKELSLERAASSQMHDRLSQHDLQASSDKSHIEKLNAELASLHQQLIAAEDASDATSAALVAKKEEVVGLRSELAQVKAELAQALPKMATSTAAVSTSPHPLMGAHSRRSSGAQLLTLTSQDSDANPSLETTVSIQQSSPSPPPRPSPLPTGHFASSLSFLQTRHTGIISPSKGDRPHISSLITHRRDPYSGAGTVN</sequence>
<feature type="coiled-coil region" evidence="1">
    <location>
        <begin position="84"/>
        <end position="139"/>
    </location>
</feature>
<feature type="coiled-coil region" evidence="1">
    <location>
        <begin position="282"/>
        <end position="309"/>
    </location>
</feature>
<keyword evidence="4" id="KW-1185">Reference proteome</keyword>
<dbReference type="GO" id="GO:0005794">
    <property type="term" value="C:Golgi apparatus"/>
    <property type="evidence" value="ECO:0007669"/>
    <property type="project" value="TreeGrafter"/>
</dbReference>
<accession>W6UTQ3</accession>
<dbReference type="PANTHER" id="PTHR46515:SF1">
    <property type="entry name" value="TATA ELEMENT MODULATORY FACTOR"/>
    <property type="match status" value="1"/>
</dbReference>
<evidence type="ECO:0000313" key="4">
    <source>
        <dbReference type="Proteomes" id="UP000019149"/>
    </source>
</evidence>
<feature type="coiled-coil region" evidence="1">
    <location>
        <begin position="186"/>
        <end position="252"/>
    </location>
</feature>
<dbReference type="STRING" id="6210.W6UTQ3"/>
<dbReference type="OrthoDB" id="74178at2759"/>
<dbReference type="GO" id="GO:0005783">
    <property type="term" value="C:endoplasmic reticulum"/>
    <property type="evidence" value="ECO:0007669"/>
    <property type="project" value="TreeGrafter"/>
</dbReference>
<gene>
    <name evidence="3" type="ORF">EGR_01154</name>
</gene>
<dbReference type="EMBL" id="APAU02000004">
    <property type="protein sequence ID" value="EUB64026.1"/>
    <property type="molecule type" value="Genomic_DNA"/>
</dbReference>
<feature type="compositionally biased region" description="Polar residues" evidence="2">
    <location>
        <begin position="440"/>
        <end position="457"/>
    </location>
</feature>
<evidence type="ECO:0000256" key="2">
    <source>
        <dbReference type="SAM" id="MobiDB-lite"/>
    </source>
</evidence>